<dbReference type="SUPFAM" id="SSF50129">
    <property type="entry name" value="GroES-like"/>
    <property type="match status" value="1"/>
</dbReference>
<sequence length="344" mass="35746">MRATIMYGAGDVRVENVPDPSIVEPTDAILRVVRACICGSDLWPYHDMTPSDAGQSMGHEAIGVVEAVGRDVRTVKPGQVVIMPFAISDGTCTFCREGLPTACVHGGFVGNGGMNGAQAEALRIPFADGTLYAIDVTESDARLPGLLTLSDVMGTGHHAAVVARVAPGHRVVVVGDGAVGLCGVIAAKRLGAEQVILMGRHEDRIALARAFGATDVVPERGEEGVARVRELTGGHGAHSVLECVGTGEAIKTCVAVVRPGGAIGRVGVPHYPAIPGADTMFFKNAIVGGGPAPVRAYIRELLPEVLEGKIDPGRVFDSIVGLDGVPDGYRAMDERKAIKVLVTP</sequence>
<comment type="caution">
    <text evidence="8">The sequence shown here is derived from an EMBL/GenBank/DDBJ whole genome shotgun (WGS) entry which is preliminary data.</text>
</comment>
<dbReference type="Gene3D" id="3.90.180.10">
    <property type="entry name" value="Medium-chain alcohol dehydrogenases, catalytic domain"/>
    <property type="match status" value="1"/>
</dbReference>
<dbReference type="InterPro" id="IPR036291">
    <property type="entry name" value="NAD(P)-bd_dom_sf"/>
</dbReference>
<comment type="cofactor">
    <cofactor evidence="1 5">
        <name>Zn(2+)</name>
        <dbReference type="ChEBI" id="CHEBI:29105"/>
    </cofactor>
</comment>
<dbReference type="InterPro" id="IPR013149">
    <property type="entry name" value="ADH-like_C"/>
</dbReference>
<evidence type="ECO:0000313" key="8">
    <source>
        <dbReference type="EMBL" id="MDC0719082.1"/>
    </source>
</evidence>
<gene>
    <name evidence="8" type="ORF">POL25_19410</name>
</gene>
<evidence type="ECO:0000256" key="3">
    <source>
        <dbReference type="ARBA" id="ARBA00022833"/>
    </source>
</evidence>
<keyword evidence="2 5" id="KW-0479">Metal-binding</keyword>
<evidence type="ECO:0000256" key="2">
    <source>
        <dbReference type="ARBA" id="ARBA00022723"/>
    </source>
</evidence>
<dbReference type="Pfam" id="PF00107">
    <property type="entry name" value="ADH_zinc_N"/>
    <property type="match status" value="1"/>
</dbReference>
<evidence type="ECO:0000313" key="9">
    <source>
        <dbReference type="Proteomes" id="UP001221686"/>
    </source>
</evidence>
<protein>
    <submittedName>
        <fullName evidence="8">Zinc-dependent alcohol dehydrogenase family protein</fullName>
    </submittedName>
</protein>
<keyword evidence="3 5" id="KW-0862">Zinc</keyword>
<dbReference type="CDD" id="cd08287">
    <property type="entry name" value="FDH_like_ADH3"/>
    <property type="match status" value="1"/>
</dbReference>
<name>A0ABT5DZM6_9BACT</name>
<evidence type="ECO:0000259" key="6">
    <source>
        <dbReference type="Pfam" id="PF00107"/>
    </source>
</evidence>
<dbReference type="PANTHER" id="PTHR42813:SF2">
    <property type="entry name" value="DEHYDROGENASE, ZINC-CONTAINING, PUTATIVE (AFU_ORTHOLOGUE AFUA_2G02810)-RELATED"/>
    <property type="match status" value="1"/>
</dbReference>
<accession>A0ABT5DZM6</accession>
<dbReference type="Proteomes" id="UP001221686">
    <property type="component" value="Unassembled WGS sequence"/>
</dbReference>
<dbReference type="Gene3D" id="3.40.50.720">
    <property type="entry name" value="NAD(P)-binding Rossmann-like Domain"/>
    <property type="match status" value="1"/>
</dbReference>
<dbReference type="RefSeq" id="WP_272087593.1">
    <property type="nucleotide sequence ID" value="NZ_JAQNDL010000002.1"/>
</dbReference>
<keyword evidence="9" id="KW-1185">Reference proteome</keyword>
<evidence type="ECO:0000256" key="4">
    <source>
        <dbReference type="ARBA" id="ARBA00023002"/>
    </source>
</evidence>
<dbReference type="PANTHER" id="PTHR42813">
    <property type="entry name" value="ZINC-TYPE ALCOHOL DEHYDROGENASE-LIKE"/>
    <property type="match status" value="1"/>
</dbReference>
<feature type="domain" description="Alcohol dehydrogenase-like C-terminal" evidence="6">
    <location>
        <begin position="178"/>
        <end position="284"/>
    </location>
</feature>
<organism evidence="8 9">
    <name type="scientific">Nannocystis bainbridge</name>
    <dbReference type="NCBI Taxonomy" id="2995303"/>
    <lineage>
        <taxon>Bacteria</taxon>
        <taxon>Pseudomonadati</taxon>
        <taxon>Myxococcota</taxon>
        <taxon>Polyangia</taxon>
        <taxon>Nannocystales</taxon>
        <taxon>Nannocystaceae</taxon>
        <taxon>Nannocystis</taxon>
    </lineage>
</organism>
<dbReference type="Pfam" id="PF08240">
    <property type="entry name" value="ADH_N"/>
    <property type="match status" value="1"/>
</dbReference>
<keyword evidence="4" id="KW-0560">Oxidoreductase</keyword>
<feature type="domain" description="Alcohol dehydrogenase-like N-terminal" evidence="7">
    <location>
        <begin position="25"/>
        <end position="125"/>
    </location>
</feature>
<dbReference type="SUPFAM" id="SSF51735">
    <property type="entry name" value="NAD(P)-binding Rossmann-fold domains"/>
    <property type="match status" value="1"/>
</dbReference>
<evidence type="ECO:0000259" key="7">
    <source>
        <dbReference type="Pfam" id="PF08240"/>
    </source>
</evidence>
<dbReference type="InterPro" id="IPR011032">
    <property type="entry name" value="GroES-like_sf"/>
</dbReference>
<reference evidence="8 9" key="1">
    <citation type="submission" date="2022-11" db="EMBL/GenBank/DDBJ databases">
        <title>Minimal conservation of predation-associated metabolite biosynthetic gene clusters underscores biosynthetic potential of Myxococcota including descriptions for ten novel species: Archangium lansinium sp. nov., Myxococcus landrumus sp. nov., Nannocystis bai.</title>
        <authorList>
            <person name="Ahearne A."/>
            <person name="Stevens C."/>
            <person name="Dowd S."/>
        </authorList>
    </citation>
    <scope>NUCLEOTIDE SEQUENCE [LARGE SCALE GENOMIC DNA]</scope>
    <source>
        <strain evidence="8 9">BB15-2</strain>
    </source>
</reference>
<dbReference type="EMBL" id="JAQNDL010000002">
    <property type="protein sequence ID" value="MDC0719082.1"/>
    <property type="molecule type" value="Genomic_DNA"/>
</dbReference>
<dbReference type="PROSITE" id="PS00059">
    <property type="entry name" value="ADH_ZINC"/>
    <property type="match status" value="1"/>
</dbReference>
<comment type="similarity">
    <text evidence="5">Belongs to the zinc-containing alcohol dehydrogenase family.</text>
</comment>
<dbReference type="InterPro" id="IPR002328">
    <property type="entry name" value="ADH_Zn_CS"/>
</dbReference>
<proteinExistence type="inferred from homology"/>
<dbReference type="InterPro" id="IPR013154">
    <property type="entry name" value="ADH-like_N"/>
</dbReference>
<evidence type="ECO:0000256" key="1">
    <source>
        <dbReference type="ARBA" id="ARBA00001947"/>
    </source>
</evidence>
<evidence type="ECO:0000256" key="5">
    <source>
        <dbReference type="RuleBase" id="RU361277"/>
    </source>
</evidence>